<dbReference type="OrthoDB" id="7856369at2"/>
<protein>
    <recommendedName>
        <fullName evidence="1">Phasin domain-containing protein</fullName>
    </recommendedName>
</protein>
<dbReference type="AlphaFoldDB" id="A0A1W6MV42"/>
<organism evidence="2 3">
    <name type="scientific">Methylocystis bryophila</name>
    <dbReference type="NCBI Taxonomy" id="655015"/>
    <lineage>
        <taxon>Bacteria</taxon>
        <taxon>Pseudomonadati</taxon>
        <taxon>Pseudomonadota</taxon>
        <taxon>Alphaproteobacteria</taxon>
        <taxon>Hyphomicrobiales</taxon>
        <taxon>Methylocystaceae</taxon>
        <taxon>Methylocystis</taxon>
    </lineage>
</organism>
<dbReference type="KEGG" id="mbry:B1812_10035"/>
<accession>A0A1W6MV42</accession>
<evidence type="ECO:0000313" key="2">
    <source>
        <dbReference type="EMBL" id="ARN81359.1"/>
    </source>
</evidence>
<dbReference type="Proteomes" id="UP000193978">
    <property type="component" value="Chromosome"/>
</dbReference>
<dbReference type="RefSeq" id="WP_085771457.1">
    <property type="nucleotide sequence ID" value="NZ_AP027149.1"/>
</dbReference>
<proteinExistence type="predicted"/>
<feature type="domain" description="Phasin" evidence="1">
    <location>
        <begin position="20"/>
        <end position="113"/>
    </location>
</feature>
<gene>
    <name evidence="2" type="ORF">B1812_10035</name>
</gene>
<dbReference type="EMBL" id="CP019948">
    <property type="protein sequence ID" value="ARN81359.1"/>
    <property type="molecule type" value="Genomic_DNA"/>
</dbReference>
<evidence type="ECO:0000313" key="3">
    <source>
        <dbReference type="Proteomes" id="UP000193978"/>
    </source>
</evidence>
<name>A0A1W6MV42_9HYPH</name>
<reference evidence="2 3" key="1">
    <citation type="submission" date="2017-02" db="EMBL/GenBank/DDBJ databases">
        <authorList>
            <person name="Peterson S.W."/>
        </authorList>
    </citation>
    <scope>NUCLEOTIDE SEQUENCE [LARGE SCALE GENOMIC DNA]</scope>
    <source>
        <strain evidence="2 3">S285</strain>
    </source>
</reference>
<keyword evidence="3" id="KW-1185">Reference proteome</keyword>
<dbReference type="STRING" id="655015.B1812_10035"/>
<dbReference type="InterPro" id="IPR018968">
    <property type="entry name" value="Phasin"/>
</dbReference>
<evidence type="ECO:0000259" key="1">
    <source>
        <dbReference type="Pfam" id="PF09361"/>
    </source>
</evidence>
<sequence length="124" mass="13297">MAEQSFEVPVQAREFMEKSIDQARSALEAFTSAAEKAVSSFEAAFPAAATEVNSKIFACTQANIEATFEFAKKLAHAKDPQELLRLHADFAKAQSESLQKQATEVGTAVQKAMSGALGKSPQNS</sequence>
<dbReference type="Pfam" id="PF09361">
    <property type="entry name" value="Phasin_2"/>
    <property type="match status" value="1"/>
</dbReference>